<keyword evidence="3" id="KW-1185">Reference proteome</keyword>
<feature type="transmembrane region" description="Helical" evidence="1">
    <location>
        <begin position="100"/>
        <end position="119"/>
    </location>
</feature>
<evidence type="ECO:0000313" key="2">
    <source>
        <dbReference type="EMBL" id="CAK0786103.1"/>
    </source>
</evidence>
<sequence>MSTIPEGAVAQYAATDGQGRRKRVTRQGGPMTSQLGGPVNYAFFSLWMALGFSGWIIACACLSALQRYENHSGISDGPNGWAIKANFPALNSGRVFRLDWFDLFSNFIVYMLIVVALFTKVIPQTRIVIIGWTAATTVLAIISADRLYNLSHWHLSKSYWASSRGGFSGFVIMATSNFCIMYHVGILPPPPPPPQRPKEEITA</sequence>
<keyword evidence="1" id="KW-0472">Membrane</keyword>
<evidence type="ECO:0000256" key="1">
    <source>
        <dbReference type="SAM" id="Phobius"/>
    </source>
</evidence>
<evidence type="ECO:0000313" key="3">
    <source>
        <dbReference type="Proteomes" id="UP001314263"/>
    </source>
</evidence>
<accession>A0AAV1IJK2</accession>
<feature type="transmembrane region" description="Helical" evidence="1">
    <location>
        <begin position="165"/>
        <end position="184"/>
    </location>
</feature>
<keyword evidence="1" id="KW-1133">Transmembrane helix</keyword>
<dbReference type="Proteomes" id="UP001314263">
    <property type="component" value="Unassembled WGS sequence"/>
</dbReference>
<organism evidence="2 3">
    <name type="scientific">Coccomyxa viridis</name>
    <dbReference type="NCBI Taxonomy" id="1274662"/>
    <lineage>
        <taxon>Eukaryota</taxon>
        <taxon>Viridiplantae</taxon>
        <taxon>Chlorophyta</taxon>
        <taxon>core chlorophytes</taxon>
        <taxon>Trebouxiophyceae</taxon>
        <taxon>Trebouxiophyceae incertae sedis</taxon>
        <taxon>Coccomyxaceae</taxon>
        <taxon>Coccomyxa</taxon>
    </lineage>
</organism>
<name>A0AAV1IJK2_9CHLO</name>
<dbReference type="EMBL" id="CAUYUE010000014">
    <property type="protein sequence ID" value="CAK0786103.1"/>
    <property type="molecule type" value="Genomic_DNA"/>
</dbReference>
<comment type="caution">
    <text evidence="2">The sequence shown here is derived from an EMBL/GenBank/DDBJ whole genome shotgun (WGS) entry which is preliminary data.</text>
</comment>
<gene>
    <name evidence="2" type="ORF">CVIRNUC_009316</name>
</gene>
<feature type="transmembrane region" description="Helical" evidence="1">
    <location>
        <begin position="41"/>
        <end position="65"/>
    </location>
</feature>
<dbReference type="AlphaFoldDB" id="A0AAV1IJK2"/>
<protein>
    <submittedName>
        <fullName evidence="2">Uncharacterized protein</fullName>
    </submittedName>
</protein>
<feature type="transmembrane region" description="Helical" evidence="1">
    <location>
        <begin position="125"/>
        <end position="144"/>
    </location>
</feature>
<reference evidence="2 3" key="1">
    <citation type="submission" date="2023-10" db="EMBL/GenBank/DDBJ databases">
        <authorList>
            <person name="Maclean D."/>
            <person name="Macfadyen A."/>
        </authorList>
    </citation>
    <scope>NUCLEOTIDE SEQUENCE [LARGE SCALE GENOMIC DNA]</scope>
</reference>
<proteinExistence type="predicted"/>
<keyword evidence="1" id="KW-0812">Transmembrane</keyword>